<sequence length="96" mass="10090">VLTKSGKTRLAKLGIGLGKIAYGGGVAVAAGTGVNALQDMVGYTDSDGKFNYKDYENWSTRALLDSAGYFALGGLTALEKPQALFTIRISIAHHIL</sequence>
<protein>
    <submittedName>
        <fullName evidence="1">Uncharacterized protein</fullName>
    </submittedName>
</protein>
<comment type="caution">
    <text evidence="1">The sequence shown here is derived from an EMBL/GenBank/DDBJ whole genome shotgun (WGS) entry which is preliminary data.</text>
</comment>
<accession>X1FYE1</accession>
<gene>
    <name evidence="1" type="ORF">S03H2_22154</name>
</gene>
<evidence type="ECO:0000313" key="1">
    <source>
        <dbReference type="EMBL" id="GAH34359.1"/>
    </source>
</evidence>
<dbReference type="EMBL" id="BARU01011884">
    <property type="protein sequence ID" value="GAH34359.1"/>
    <property type="molecule type" value="Genomic_DNA"/>
</dbReference>
<feature type="non-terminal residue" evidence="1">
    <location>
        <position position="1"/>
    </location>
</feature>
<dbReference type="AlphaFoldDB" id="X1FYE1"/>
<reference evidence="1" key="1">
    <citation type="journal article" date="2014" name="Front. Microbiol.">
        <title>High frequency of phylogenetically diverse reductive dehalogenase-homologous genes in deep subseafloor sedimentary metagenomes.</title>
        <authorList>
            <person name="Kawai M."/>
            <person name="Futagami T."/>
            <person name="Toyoda A."/>
            <person name="Takaki Y."/>
            <person name="Nishi S."/>
            <person name="Hori S."/>
            <person name="Arai W."/>
            <person name="Tsubouchi T."/>
            <person name="Morono Y."/>
            <person name="Uchiyama I."/>
            <person name="Ito T."/>
            <person name="Fujiyama A."/>
            <person name="Inagaki F."/>
            <person name="Takami H."/>
        </authorList>
    </citation>
    <scope>NUCLEOTIDE SEQUENCE</scope>
    <source>
        <strain evidence="1">Expedition CK06-06</strain>
    </source>
</reference>
<name>X1FYE1_9ZZZZ</name>
<proteinExistence type="predicted"/>
<organism evidence="1">
    <name type="scientific">marine sediment metagenome</name>
    <dbReference type="NCBI Taxonomy" id="412755"/>
    <lineage>
        <taxon>unclassified sequences</taxon>
        <taxon>metagenomes</taxon>
        <taxon>ecological metagenomes</taxon>
    </lineage>
</organism>